<organism evidence="1 2">
    <name type="scientific">Candidatus Pristimantibacillus lignocellulolyticus</name>
    <dbReference type="NCBI Taxonomy" id="2994561"/>
    <lineage>
        <taxon>Bacteria</taxon>
        <taxon>Bacillati</taxon>
        <taxon>Bacillota</taxon>
        <taxon>Bacilli</taxon>
        <taxon>Bacillales</taxon>
        <taxon>Paenibacillaceae</taxon>
        <taxon>Candidatus Pristimantibacillus</taxon>
    </lineage>
</organism>
<evidence type="ECO:0000313" key="1">
    <source>
        <dbReference type="EMBL" id="URN93503.1"/>
    </source>
</evidence>
<dbReference type="AlphaFoldDB" id="A0A9J6ZBT3"/>
<dbReference type="Proteomes" id="UP001056756">
    <property type="component" value="Chromosome"/>
</dbReference>
<evidence type="ECO:0000313" key="2">
    <source>
        <dbReference type="Proteomes" id="UP001056756"/>
    </source>
</evidence>
<proteinExistence type="predicted"/>
<dbReference type="KEGG" id="plig:NAG76_16930"/>
<dbReference type="EMBL" id="CP097899">
    <property type="protein sequence ID" value="URN93503.1"/>
    <property type="molecule type" value="Genomic_DNA"/>
</dbReference>
<reference evidence="1" key="1">
    <citation type="submission" date="2022-05" db="EMBL/GenBank/DDBJ databases">
        <title>Novel bacterial taxa in a minimal lignocellulolytic consortium and its capacity to transform plastics disclosed by genome-resolved metagenomics.</title>
        <authorList>
            <person name="Rodriguez C.A.D."/>
            <person name="Diaz-Garcia L."/>
            <person name="Herrera K."/>
            <person name="Tarazona N.A."/>
            <person name="Sproer C."/>
            <person name="Overmann J."/>
            <person name="Jimenez D.J."/>
        </authorList>
    </citation>
    <scope>NUCLEOTIDE SEQUENCE</scope>
    <source>
        <strain evidence="1">MAG5</strain>
    </source>
</reference>
<sequence length="134" mass="16127">MKVKCISNTSNSLSEKAAYPKNYHCESLVIEQLYKVYSIGNWDNYMFYLLKVDHQDSDLNLDPVWFPYEWFEITEHKIPDSWYFTFIGEPMSEQISTIVGYKEIVLNYDHHYGIIEREKEHLDLFYKMKASFDK</sequence>
<gene>
    <name evidence="1" type="ORF">NAG76_16930</name>
</gene>
<name>A0A9J6ZBT3_9BACL</name>
<accession>A0A9J6ZBT3</accession>
<protein>
    <submittedName>
        <fullName evidence="1">Uncharacterized protein</fullName>
    </submittedName>
</protein>